<reference evidence="5 6" key="1">
    <citation type="submission" date="2017-01" db="EMBL/GenBank/DDBJ databases">
        <authorList>
            <person name="Mah S.A."/>
            <person name="Swanson W.J."/>
            <person name="Moy G.W."/>
            <person name="Vacquier V.D."/>
        </authorList>
    </citation>
    <scope>NUCLEOTIDE SEQUENCE [LARGE SCALE GENOMIC DNA]</scope>
    <source>
        <strain evidence="5 6">CPCC 203464</strain>
    </source>
</reference>
<dbReference type="InterPro" id="IPR057326">
    <property type="entry name" value="KR_dom"/>
</dbReference>
<dbReference type="AlphaFoldDB" id="A0A1N7HCP6"/>
<organism evidence="5 6">
    <name type="scientific">Williamsia sterculiae</name>
    <dbReference type="NCBI Taxonomy" id="1344003"/>
    <lineage>
        <taxon>Bacteria</taxon>
        <taxon>Bacillati</taxon>
        <taxon>Actinomycetota</taxon>
        <taxon>Actinomycetes</taxon>
        <taxon>Mycobacteriales</taxon>
        <taxon>Nocardiaceae</taxon>
        <taxon>Williamsia</taxon>
    </lineage>
</organism>
<dbReference type="InterPro" id="IPR020904">
    <property type="entry name" value="Sc_DH/Rdtase_CS"/>
</dbReference>
<dbReference type="PRINTS" id="PR00081">
    <property type="entry name" value="GDHRDH"/>
</dbReference>
<dbReference type="PANTHER" id="PTHR24322:SF736">
    <property type="entry name" value="RETINOL DEHYDROGENASE 10"/>
    <property type="match status" value="1"/>
</dbReference>
<dbReference type="CDD" id="cd05233">
    <property type="entry name" value="SDR_c"/>
    <property type="match status" value="1"/>
</dbReference>
<evidence type="ECO:0000313" key="6">
    <source>
        <dbReference type="Proteomes" id="UP000186218"/>
    </source>
</evidence>
<dbReference type="InterPro" id="IPR002347">
    <property type="entry name" value="SDR_fam"/>
</dbReference>
<evidence type="ECO:0000256" key="2">
    <source>
        <dbReference type="ARBA" id="ARBA00023002"/>
    </source>
</evidence>
<dbReference type="PRINTS" id="PR00080">
    <property type="entry name" value="SDRFAMILY"/>
</dbReference>
<gene>
    <name evidence="5" type="ORF">SAMN05445060_3972</name>
</gene>
<dbReference type="PANTHER" id="PTHR24322">
    <property type="entry name" value="PKSB"/>
    <property type="match status" value="1"/>
</dbReference>
<dbReference type="Gene3D" id="3.40.50.720">
    <property type="entry name" value="NAD(P)-binding Rossmann-like Domain"/>
    <property type="match status" value="1"/>
</dbReference>
<proteinExistence type="inferred from homology"/>
<sequence>MDRTNRVFRRRRHTARVDLSSSLVAITGAAQGIGRATAEEFFRHGAQVLIGDIDDALATRTAKEIDPTGSDVTAMRLDVTRADSLREFIDAAEAMGGFDVLVNNAGIMPTGMFRNESPTMTERMLAINLDAVIRGSRQSVDLFLQRGAGHVVNVASLAGTFAIPALATYGATKSAVISFTDALSLELAGTGVEATAILPGMINTELSAGANYKRWLAPAIVAEPEDVAVAIVRVVTTAHGGLVSVPRQAGATIKVLQNIPRRPRIAIERFAGLDTAFAHADHSARERYHRRISDHG</sequence>
<dbReference type="NCBIfam" id="NF005878">
    <property type="entry name" value="PRK07825.1"/>
    <property type="match status" value="1"/>
</dbReference>
<accession>A0A1N7HCP6</accession>
<keyword evidence="2" id="KW-0560">Oxidoreductase</keyword>
<feature type="domain" description="Ketoreductase" evidence="4">
    <location>
        <begin position="22"/>
        <end position="201"/>
    </location>
</feature>
<dbReference type="STRING" id="1344003.SAMN05445060_3972"/>
<dbReference type="Pfam" id="PF00106">
    <property type="entry name" value="adh_short"/>
    <property type="match status" value="1"/>
</dbReference>
<evidence type="ECO:0000256" key="1">
    <source>
        <dbReference type="ARBA" id="ARBA00006484"/>
    </source>
</evidence>
<dbReference type="Proteomes" id="UP000186218">
    <property type="component" value="Unassembled WGS sequence"/>
</dbReference>
<evidence type="ECO:0000259" key="4">
    <source>
        <dbReference type="SMART" id="SM00822"/>
    </source>
</evidence>
<comment type="similarity">
    <text evidence="1 3">Belongs to the short-chain dehydrogenases/reductases (SDR) family.</text>
</comment>
<dbReference type="EMBL" id="FTNT01000015">
    <property type="protein sequence ID" value="SIS22543.1"/>
    <property type="molecule type" value="Genomic_DNA"/>
</dbReference>
<dbReference type="GO" id="GO:0016616">
    <property type="term" value="F:oxidoreductase activity, acting on the CH-OH group of donors, NAD or NADP as acceptor"/>
    <property type="evidence" value="ECO:0007669"/>
    <property type="project" value="TreeGrafter"/>
</dbReference>
<keyword evidence="6" id="KW-1185">Reference proteome</keyword>
<dbReference type="InterPro" id="IPR036291">
    <property type="entry name" value="NAD(P)-bd_dom_sf"/>
</dbReference>
<evidence type="ECO:0000256" key="3">
    <source>
        <dbReference type="RuleBase" id="RU000363"/>
    </source>
</evidence>
<name>A0A1N7HCP6_9NOCA</name>
<evidence type="ECO:0000313" key="5">
    <source>
        <dbReference type="EMBL" id="SIS22543.1"/>
    </source>
</evidence>
<dbReference type="SUPFAM" id="SSF51735">
    <property type="entry name" value="NAD(P)-binding Rossmann-fold domains"/>
    <property type="match status" value="1"/>
</dbReference>
<dbReference type="SMART" id="SM00822">
    <property type="entry name" value="PKS_KR"/>
    <property type="match status" value="1"/>
</dbReference>
<dbReference type="RefSeq" id="WP_076482763.1">
    <property type="nucleotide sequence ID" value="NZ_FTNT01000015.1"/>
</dbReference>
<dbReference type="PROSITE" id="PS00061">
    <property type="entry name" value="ADH_SHORT"/>
    <property type="match status" value="1"/>
</dbReference>
<protein>
    <submittedName>
        <fullName evidence="5">Short-chain dehydrogenase</fullName>
    </submittedName>
</protein>